<accession>A0A812UN65</accession>
<protein>
    <submittedName>
        <fullName evidence="3">T6ODM protein</fullName>
    </submittedName>
</protein>
<evidence type="ECO:0000313" key="3">
    <source>
        <dbReference type="EMBL" id="CAE7575769.1"/>
    </source>
</evidence>
<evidence type="ECO:0000256" key="1">
    <source>
        <dbReference type="SAM" id="Coils"/>
    </source>
</evidence>
<keyword evidence="4" id="KW-1185">Reference proteome</keyword>
<feature type="region of interest" description="Disordered" evidence="2">
    <location>
        <begin position="547"/>
        <end position="601"/>
    </location>
</feature>
<evidence type="ECO:0000313" key="4">
    <source>
        <dbReference type="Proteomes" id="UP000604046"/>
    </source>
</evidence>
<sequence>MAGEEKDIPRVLLNGRRVTEAVPIQHQDRLILGHAGAFRVAVPLTASELRAADSTAVKEGGTHADSQAELDQAVAEIEDSSSQSFQHLRKFVEDLEKCAGTDCARTFVRELHRAVPLVDEANQITREVGVDSYFELQVLTDLWDAETNLPELVVAVLNNAGLRRTPTPPSIAQGPSESNGLKGLWQPKRRGRGDLKFVWTFGKFLSRLQSMRDLYEESGGRAILRQIENEPFSNPWREFEEQEVRMLMLALKPTNLGEARSTIPASPATEARLMLHGLKSGNFGIASHSAASLALVGSGGNAPSPMKRAREVEALDAKSDELLAKSQFLLDDASALLQDPPRFVGHAKSNRSTILEGLDPEEQHRLEELEHQVEEGMKKFQLYMGRRHNPSGASSWLGGATTGSASPTPKAACMSAKMSEVARPGPATSDSTGRPREAQGSASSSFSEGLSWGIEEALADNAGAPPTIEDARSLKEALHAENSLLEREVERQRAEIEELKSRPRAPQTPLLQTPVMEPRTMEEPRTLSEPRTVHRVVPPAALLAAPRLSTPGAGPASATLSAPTPPRSGPVATGCISPRFTPISTTVSRTPATPQAAARSI</sequence>
<feature type="compositionally biased region" description="Low complexity" evidence="2">
    <location>
        <begin position="547"/>
        <end position="562"/>
    </location>
</feature>
<name>A0A812UN65_9DINO</name>
<organism evidence="3 4">
    <name type="scientific">Symbiodinium natans</name>
    <dbReference type="NCBI Taxonomy" id="878477"/>
    <lineage>
        <taxon>Eukaryota</taxon>
        <taxon>Sar</taxon>
        <taxon>Alveolata</taxon>
        <taxon>Dinophyceae</taxon>
        <taxon>Suessiales</taxon>
        <taxon>Symbiodiniaceae</taxon>
        <taxon>Symbiodinium</taxon>
    </lineage>
</organism>
<dbReference type="AlphaFoldDB" id="A0A812UN65"/>
<gene>
    <name evidence="3" type="primary">T6ODM</name>
    <name evidence="3" type="ORF">SNAT2548_LOCUS32843</name>
</gene>
<feature type="compositionally biased region" description="Polar residues" evidence="2">
    <location>
        <begin position="582"/>
        <end position="593"/>
    </location>
</feature>
<feature type="region of interest" description="Disordered" evidence="2">
    <location>
        <begin position="166"/>
        <end position="185"/>
    </location>
</feature>
<dbReference type="Proteomes" id="UP000604046">
    <property type="component" value="Unassembled WGS sequence"/>
</dbReference>
<comment type="caution">
    <text evidence="3">The sequence shown here is derived from an EMBL/GenBank/DDBJ whole genome shotgun (WGS) entry which is preliminary data.</text>
</comment>
<dbReference type="EMBL" id="CAJNDS010002730">
    <property type="protein sequence ID" value="CAE7575769.1"/>
    <property type="molecule type" value="Genomic_DNA"/>
</dbReference>
<feature type="region of interest" description="Disordered" evidence="2">
    <location>
        <begin position="393"/>
        <end position="448"/>
    </location>
</feature>
<keyword evidence="1" id="KW-0175">Coiled coil</keyword>
<proteinExistence type="predicted"/>
<evidence type="ECO:0000256" key="2">
    <source>
        <dbReference type="SAM" id="MobiDB-lite"/>
    </source>
</evidence>
<feature type="coiled-coil region" evidence="1">
    <location>
        <begin position="468"/>
        <end position="502"/>
    </location>
</feature>
<dbReference type="OrthoDB" id="10636198at2759"/>
<reference evidence="3" key="1">
    <citation type="submission" date="2021-02" db="EMBL/GenBank/DDBJ databases">
        <authorList>
            <person name="Dougan E. K."/>
            <person name="Rhodes N."/>
            <person name="Thang M."/>
            <person name="Chan C."/>
        </authorList>
    </citation>
    <scope>NUCLEOTIDE SEQUENCE</scope>
</reference>